<gene>
    <name evidence="1" type="ORF">Cgig2_025686</name>
</gene>
<dbReference type="AlphaFoldDB" id="A0A9Q1JU29"/>
<keyword evidence="2" id="KW-1185">Reference proteome</keyword>
<dbReference type="Proteomes" id="UP001153076">
    <property type="component" value="Unassembled WGS sequence"/>
</dbReference>
<comment type="caution">
    <text evidence="1">The sequence shown here is derived from an EMBL/GenBank/DDBJ whole genome shotgun (WGS) entry which is preliminary data.</text>
</comment>
<evidence type="ECO:0000313" key="2">
    <source>
        <dbReference type="Proteomes" id="UP001153076"/>
    </source>
</evidence>
<accession>A0A9Q1JU29</accession>
<proteinExistence type="predicted"/>
<sequence length="196" mass="21343">MALLIALLLGLSHPFNPRSRFSLGLCERLFWLALQVFLPGLSGIMINLQLFPAPLHSAAALIPRANASAIVTSFSVILGESKVPNVAKSQDLTKFWISENLATLSAVIKLSLGALGRTADGLRSSSHDRPAPASPAWVGADTAISSGRPSVRWRLWIGKLIAGFFPRITRVGAYSQNNLVRLLQPRDHKEKGRIRF</sequence>
<name>A0A9Q1JU29_9CARY</name>
<dbReference type="EMBL" id="JAKOGI010000733">
    <property type="protein sequence ID" value="KAJ8431004.1"/>
    <property type="molecule type" value="Genomic_DNA"/>
</dbReference>
<reference evidence="1" key="1">
    <citation type="submission" date="2022-04" db="EMBL/GenBank/DDBJ databases">
        <title>Carnegiea gigantea Genome sequencing and assembly v2.</title>
        <authorList>
            <person name="Copetti D."/>
            <person name="Sanderson M.J."/>
            <person name="Burquez A."/>
            <person name="Wojciechowski M.F."/>
        </authorList>
    </citation>
    <scope>NUCLEOTIDE SEQUENCE</scope>
    <source>
        <strain evidence="1">SGP5-SGP5p</strain>
        <tissue evidence="1">Aerial part</tissue>
    </source>
</reference>
<evidence type="ECO:0000313" key="1">
    <source>
        <dbReference type="EMBL" id="KAJ8431004.1"/>
    </source>
</evidence>
<organism evidence="1 2">
    <name type="scientific">Carnegiea gigantea</name>
    <dbReference type="NCBI Taxonomy" id="171969"/>
    <lineage>
        <taxon>Eukaryota</taxon>
        <taxon>Viridiplantae</taxon>
        <taxon>Streptophyta</taxon>
        <taxon>Embryophyta</taxon>
        <taxon>Tracheophyta</taxon>
        <taxon>Spermatophyta</taxon>
        <taxon>Magnoliopsida</taxon>
        <taxon>eudicotyledons</taxon>
        <taxon>Gunneridae</taxon>
        <taxon>Pentapetalae</taxon>
        <taxon>Caryophyllales</taxon>
        <taxon>Cactineae</taxon>
        <taxon>Cactaceae</taxon>
        <taxon>Cactoideae</taxon>
        <taxon>Echinocereeae</taxon>
        <taxon>Carnegiea</taxon>
    </lineage>
</organism>
<protein>
    <submittedName>
        <fullName evidence="1">Uncharacterized protein</fullName>
    </submittedName>
</protein>